<sequence length="327" mass="37274">MSYPLETQNSLFQQSLNTISLIASYLKVPIYLSSGIAALLSTTLYLKQKTLIYPSNVPSDARSEVLRPSRYDLHDYEEIRIPTTDSESLHAFYIRAPDRSRIPKNITVIMFHGNAGNIGHRLPIAKMLVQNMGYHVLMVEYRGYGLSTGSPDEVGLMKDAEAAYLYIRQRADLVSHNIIIYGQSIGGAVSIQLTAKFQDDIRLNGLILENTFLSMRKLIPSIIPSARYLTPLCHQIWDTETFIPKIRKIPILFLSGLKDEIVPPNHMRQLYEISQAISKVWKPLPNGDHNTSVLEEGYFESIENFIQNLEPRTREQHDEVKSWETHS</sequence>
<dbReference type="EMBL" id="UIGY01000003">
    <property type="protein sequence ID" value="SUZ07921.1"/>
    <property type="molecule type" value="Genomic_DNA"/>
</dbReference>
<reference evidence="3" key="3">
    <citation type="submission" date="2018-07" db="EMBL/GenBank/DDBJ databases">
        <authorList>
            <person name="Quirk P.G."/>
            <person name="Krulwich T.A."/>
        </authorList>
    </citation>
    <scope>NUCLEOTIDE SEQUENCE</scope>
    <source>
        <strain evidence="3">96224</strain>
    </source>
</reference>
<accession>A0A061HM01</accession>
<dbReference type="GO" id="GO:0008474">
    <property type="term" value="F:palmitoyl-(protein) hydrolase activity"/>
    <property type="evidence" value="ECO:0007669"/>
    <property type="project" value="TreeGrafter"/>
</dbReference>
<evidence type="ECO:0000259" key="1">
    <source>
        <dbReference type="Pfam" id="PF12146"/>
    </source>
</evidence>
<evidence type="ECO:0000313" key="4">
    <source>
        <dbReference type="Proteomes" id="UP000053110"/>
    </source>
</evidence>
<evidence type="ECO:0000313" key="3">
    <source>
        <dbReference type="EMBL" id="SUZ07921.1"/>
    </source>
</evidence>
<protein>
    <submittedName>
        <fullName evidence="3">Bgt-2849</fullName>
    </submittedName>
</protein>
<dbReference type="AlphaFoldDB" id="A0A061HM01"/>
<dbReference type="Pfam" id="PF12146">
    <property type="entry name" value="Hydrolase_4"/>
    <property type="match status" value="1"/>
</dbReference>
<reference evidence="4" key="1">
    <citation type="journal article" date="2013" name="Nat. Genet.">
        <title>The wheat powdery mildew genome shows the unique evolution of an obligate biotroph.</title>
        <authorList>
            <person name="Wicker T."/>
            <person name="Oberhaensli S."/>
            <person name="Parlange F."/>
            <person name="Buchmann J.P."/>
            <person name="Shatalina M."/>
            <person name="Roffler S."/>
            <person name="Ben-David R."/>
            <person name="Dolezel J."/>
            <person name="Simkova H."/>
            <person name="Schulze-Lefert P."/>
            <person name="Spanu P.D."/>
            <person name="Bruggmann R."/>
            <person name="Amselem J."/>
            <person name="Quesneville H."/>
            <person name="Ver Loren van Themaat E."/>
            <person name="Paape T."/>
            <person name="Shimizu K.K."/>
            <person name="Keller B."/>
        </authorList>
    </citation>
    <scope>NUCLEOTIDE SEQUENCE [LARGE SCALE GENOMIC DNA]</scope>
    <source>
        <strain evidence="4">96224</strain>
    </source>
</reference>
<dbReference type="EMBL" id="KE373658">
    <property type="protein sequence ID" value="EPQ67318.1"/>
    <property type="molecule type" value="Genomic_DNA"/>
</dbReference>
<dbReference type="Proteomes" id="UP000053110">
    <property type="component" value="Unassembled WGS sequence"/>
</dbReference>
<gene>
    <name evidence="2" type="ORF">BGT96224_2849</name>
    <name evidence="3" type="ORF">BGT96224V2_LOCUS1076</name>
</gene>
<reference evidence="2" key="2">
    <citation type="submission" date="2013-01" db="EMBL/GenBank/DDBJ databases">
        <title>The wheat powdery mildew genome reveals unique evolution of an obligate biotroph.</title>
        <authorList>
            <person name="Oberhaensli S."/>
            <person name="Wicker T."/>
            <person name="Keller B."/>
        </authorList>
    </citation>
    <scope>NUCLEOTIDE SEQUENCE</scope>
    <source>
        <strain evidence="2">96224</strain>
    </source>
</reference>
<dbReference type="OrthoDB" id="10249433at2759"/>
<organism evidence="3">
    <name type="scientific">Blumeria graminis f. sp. tritici 96224</name>
    <dbReference type="NCBI Taxonomy" id="1268274"/>
    <lineage>
        <taxon>Eukaryota</taxon>
        <taxon>Fungi</taxon>
        <taxon>Dikarya</taxon>
        <taxon>Ascomycota</taxon>
        <taxon>Pezizomycotina</taxon>
        <taxon>Leotiomycetes</taxon>
        <taxon>Erysiphales</taxon>
        <taxon>Erysiphaceae</taxon>
        <taxon>Blumeria</taxon>
    </lineage>
</organism>
<dbReference type="SUPFAM" id="SSF53474">
    <property type="entry name" value="alpha/beta-Hydrolases"/>
    <property type="match status" value="1"/>
</dbReference>
<name>A0A061HM01_BLUGR</name>
<dbReference type="GO" id="GO:0016020">
    <property type="term" value="C:membrane"/>
    <property type="evidence" value="ECO:0007669"/>
    <property type="project" value="TreeGrafter"/>
</dbReference>
<dbReference type="Gene3D" id="3.40.50.1820">
    <property type="entry name" value="alpha/beta hydrolase"/>
    <property type="match status" value="1"/>
</dbReference>
<proteinExistence type="predicted"/>
<evidence type="ECO:0000313" key="2">
    <source>
        <dbReference type="EMBL" id="EPQ67318.1"/>
    </source>
</evidence>
<feature type="domain" description="Serine aminopeptidase S33" evidence="1">
    <location>
        <begin position="107"/>
        <end position="225"/>
    </location>
</feature>
<dbReference type="PANTHER" id="PTHR12277">
    <property type="entry name" value="ALPHA/BETA HYDROLASE DOMAIN-CONTAINING PROTEIN"/>
    <property type="match status" value="1"/>
</dbReference>
<dbReference type="InterPro" id="IPR022742">
    <property type="entry name" value="Hydrolase_4"/>
</dbReference>
<dbReference type="HOGENOM" id="CLU_029375_2_0_1"/>
<dbReference type="InterPro" id="IPR029058">
    <property type="entry name" value="AB_hydrolase_fold"/>
</dbReference>
<dbReference type="PANTHER" id="PTHR12277:SF81">
    <property type="entry name" value="PROTEIN ABHD13"/>
    <property type="match status" value="1"/>
</dbReference>